<feature type="transmembrane region" description="Helical" evidence="1">
    <location>
        <begin position="59"/>
        <end position="77"/>
    </location>
</feature>
<gene>
    <name evidence="2" type="ORF">HUK65_16355</name>
</gene>
<name>A0A7Z0I249_9RHOB</name>
<feature type="transmembrane region" description="Helical" evidence="1">
    <location>
        <begin position="253"/>
        <end position="270"/>
    </location>
</feature>
<keyword evidence="3" id="KW-1185">Reference proteome</keyword>
<feature type="transmembrane region" description="Helical" evidence="1">
    <location>
        <begin position="134"/>
        <end position="150"/>
    </location>
</feature>
<reference evidence="2 3" key="1">
    <citation type="journal article" date="2000" name="Arch. Microbiol.">
        <title>Rhodobaca bogoriensis gen. nov. and sp. nov., an alkaliphilic purple nonsulfur bacterium from African Rift Valley soda lakes.</title>
        <authorList>
            <person name="Milford A.D."/>
            <person name="Achenbach L.A."/>
            <person name="Jung D.O."/>
            <person name="Madigan M.T."/>
        </authorList>
    </citation>
    <scope>NUCLEOTIDE SEQUENCE [LARGE SCALE GENOMIC DNA]</scope>
    <source>
        <strain evidence="2 3">2376</strain>
    </source>
</reference>
<keyword evidence="1" id="KW-0472">Membrane</keyword>
<keyword evidence="1" id="KW-1133">Transmembrane helix</keyword>
<feature type="transmembrane region" description="Helical" evidence="1">
    <location>
        <begin position="190"/>
        <end position="207"/>
    </location>
</feature>
<accession>A0A7Z0I249</accession>
<proteinExistence type="predicted"/>
<comment type="caution">
    <text evidence="2">The sequence shown here is derived from an EMBL/GenBank/DDBJ whole genome shotgun (WGS) entry which is preliminary data.</text>
</comment>
<feature type="transmembrane region" description="Helical" evidence="1">
    <location>
        <begin position="298"/>
        <end position="317"/>
    </location>
</feature>
<feature type="transmembrane region" description="Helical" evidence="1">
    <location>
        <begin position="20"/>
        <end position="39"/>
    </location>
</feature>
<organism evidence="2 3">
    <name type="scientific">Rhabdonatronobacter sediminivivens</name>
    <dbReference type="NCBI Taxonomy" id="2743469"/>
    <lineage>
        <taxon>Bacteria</taxon>
        <taxon>Pseudomonadati</taxon>
        <taxon>Pseudomonadota</taxon>
        <taxon>Alphaproteobacteria</taxon>
        <taxon>Rhodobacterales</taxon>
        <taxon>Paracoccaceae</taxon>
        <taxon>Rhabdonatronobacter</taxon>
    </lineage>
</organism>
<feature type="transmembrane region" description="Helical" evidence="1">
    <location>
        <begin position="89"/>
        <end position="105"/>
    </location>
</feature>
<dbReference type="RefSeq" id="WP_179907353.1">
    <property type="nucleotide sequence ID" value="NZ_JACBXS010000052.1"/>
</dbReference>
<feature type="transmembrane region" description="Helical" evidence="1">
    <location>
        <begin position="227"/>
        <end position="246"/>
    </location>
</feature>
<keyword evidence="1" id="KW-0812">Transmembrane</keyword>
<evidence type="ECO:0000313" key="2">
    <source>
        <dbReference type="EMBL" id="NYS26559.1"/>
    </source>
</evidence>
<dbReference type="AlphaFoldDB" id="A0A7Z0I249"/>
<feature type="transmembrane region" description="Helical" evidence="1">
    <location>
        <begin position="156"/>
        <end position="178"/>
    </location>
</feature>
<dbReference type="Proteomes" id="UP000529417">
    <property type="component" value="Unassembled WGS sequence"/>
</dbReference>
<dbReference type="EMBL" id="JACBXS010000052">
    <property type="protein sequence ID" value="NYS26559.1"/>
    <property type="molecule type" value="Genomic_DNA"/>
</dbReference>
<evidence type="ECO:0000313" key="3">
    <source>
        <dbReference type="Proteomes" id="UP000529417"/>
    </source>
</evidence>
<evidence type="ECO:0000256" key="1">
    <source>
        <dbReference type="SAM" id="Phobius"/>
    </source>
</evidence>
<sequence>MPQLATPRKTVISRRKTISIVAAMACALLYASFPIDIFADRQNYLGYASFRSEPLLERFWSQGWIPFLFNEPLWLYLNIFLANFFEPETIVRLIIFFPAFVVYYFGISRTGAWFLVFILLTIHPIFSSNHLMHLRFALGLAVFCLGFFAAGPRSRWFFILLSPLLHSAFFVFVLMYALVEVSKKIKQFRFSIVFLFVGFALIFSMSFELLVGTARQAERYADLEVEVGGGLFITLMPLMLIFLYQGREFFQQHAFAIFTLGFYLGSYWIFPYPRRFLDAGILFILIAGLNLPLRFRYAFVAIMGFLLLFFLRDRWYLPYFGMARHLGS</sequence>
<protein>
    <submittedName>
        <fullName evidence="2">Uncharacterized protein</fullName>
    </submittedName>
</protein>